<dbReference type="eggNOG" id="COG3862">
    <property type="taxonomic scope" value="Bacteria"/>
</dbReference>
<dbReference type="InterPro" id="IPR036593">
    <property type="entry name" value="CPE0013-like_sf"/>
</dbReference>
<dbReference type="Proteomes" id="UP000004754">
    <property type="component" value="Unassembled WGS sequence"/>
</dbReference>
<comment type="caution">
    <text evidence="1">The sequence shown here is derived from an EMBL/GenBank/DDBJ whole genome shotgun (WGS) entry which is preliminary data.</text>
</comment>
<sequence length="121" mass="12964">MKDVKMSCTTCPNSCEMVATVDGDKMVAVTGNLCKRGVDFAEQEWINPVRTLTSTMILRRTGREALSIPVKSAAPMPRDRMMDAMAAIRKTAIDHPVAIGEVLIPDVVGCGIDVVASKTVG</sequence>
<reference evidence="1 2" key="1">
    <citation type="submission" date="2010-12" db="EMBL/GenBank/DDBJ databases">
        <authorList>
            <person name="Muzny D."/>
            <person name="Qin X."/>
            <person name="Deng J."/>
            <person name="Jiang H."/>
            <person name="Liu Y."/>
            <person name="Qu J."/>
            <person name="Song X.-Z."/>
            <person name="Zhang L."/>
            <person name="Thornton R."/>
            <person name="Coyle M."/>
            <person name="Francisco L."/>
            <person name="Jackson L."/>
            <person name="Javaid M."/>
            <person name="Korchina V."/>
            <person name="Kovar C."/>
            <person name="Mata R."/>
            <person name="Mathew T."/>
            <person name="Ngo R."/>
            <person name="Nguyen L."/>
            <person name="Nguyen N."/>
            <person name="Okwuonu G."/>
            <person name="Ongeri F."/>
            <person name="Pham C."/>
            <person name="Simmons D."/>
            <person name="Wilczek-Boney K."/>
            <person name="Hale W."/>
            <person name="Jakkamsetti A."/>
            <person name="Pham P."/>
            <person name="Ruth R."/>
            <person name="San Lucas F."/>
            <person name="Warren J."/>
            <person name="Zhang J."/>
            <person name="Zhao Z."/>
            <person name="Zhou C."/>
            <person name="Zhu D."/>
            <person name="Lee S."/>
            <person name="Bess C."/>
            <person name="Blankenburg K."/>
            <person name="Forbes L."/>
            <person name="Fu Q."/>
            <person name="Gubbala S."/>
            <person name="Hirani K."/>
            <person name="Jayaseelan J.C."/>
            <person name="Lara F."/>
            <person name="Munidasa M."/>
            <person name="Palculict T."/>
            <person name="Patil S."/>
            <person name="Pu L.-L."/>
            <person name="Saada N."/>
            <person name="Tang L."/>
            <person name="Weissenberger G."/>
            <person name="Zhu Y."/>
            <person name="Hemphill L."/>
            <person name="Shang Y."/>
            <person name="Youmans B."/>
            <person name="Ayvaz T."/>
            <person name="Ross M."/>
            <person name="Santibanez J."/>
            <person name="Aqrawi P."/>
            <person name="Gross S."/>
            <person name="Joshi V."/>
            <person name="Fowler G."/>
            <person name="Nazareth L."/>
            <person name="Reid J."/>
            <person name="Worley K."/>
            <person name="Petrosino J."/>
            <person name="Highlander S."/>
            <person name="Gibbs R."/>
        </authorList>
    </citation>
    <scope>NUCLEOTIDE SEQUENCE [LARGE SCALE GENOMIC DNA]</scope>
    <source>
        <strain evidence="1 2">ATCC 23263</strain>
    </source>
</reference>
<dbReference type="OrthoDB" id="9811531at2"/>
<dbReference type="HOGENOM" id="CLU_148086_0_0_9"/>
<proteinExistence type="predicted"/>
<dbReference type="InterPro" id="IPR012460">
    <property type="entry name" value="DUF1667"/>
</dbReference>
<dbReference type="Gene3D" id="3.10.530.10">
    <property type="entry name" value="CPE0013-like"/>
    <property type="match status" value="1"/>
</dbReference>
<protein>
    <recommendedName>
        <fullName evidence="3">4Fe-4S Mo/W bis-MGD-type domain-containing protein</fullName>
    </recommendedName>
</protein>
<dbReference type="SUPFAM" id="SSF160148">
    <property type="entry name" value="CPE0013-like"/>
    <property type="match status" value="1"/>
</dbReference>
<dbReference type="RefSeq" id="WP_006598406.1">
    <property type="nucleotide sequence ID" value="NZ_GL622359.1"/>
</dbReference>
<dbReference type="Pfam" id="PF07892">
    <property type="entry name" value="DUF1667"/>
    <property type="match status" value="1"/>
</dbReference>
<name>E6MG49_9FIRM</name>
<dbReference type="PANTHER" id="PTHR39450:SF1">
    <property type="entry name" value="DUF1667 DOMAIN-CONTAINING PROTEIN"/>
    <property type="match status" value="1"/>
</dbReference>
<accession>E6MG49</accession>
<dbReference type="PANTHER" id="PTHR39450">
    <property type="entry name" value="MOLYBDOPTERIN OXIDOREDUCTASE, 4FE-4S CLUSTER-BINDING SUBUNIT"/>
    <property type="match status" value="1"/>
</dbReference>
<gene>
    <name evidence="1" type="ORF">HMP0721_0982</name>
</gene>
<evidence type="ECO:0008006" key="3">
    <source>
        <dbReference type="Google" id="ProtNLM"/>
    </source>
</evidence>
<dbReference type="EMBL" id="AEQN01000016">
    <property type="protein sequence ID" value="EFV01589.1"/>
    <property type="molecule type" value="Genomic_DNA"/>
</dbReference>
<organism evidence="1 2">
    <name type="scientific">Pseudoramibacter alactolyticus ATCC 23263</name>
    <dbReference type="NCBI Taxonomy" id="887929"/>
    <lineage>
        <taxon>Bacteria</taxon>
        <taxon>Bacillati</taxon>
        <taxon>Bacillota</taxon>
        <taxon>Clostridia</taxon>
        <taxon>Eubacteriales</taxon>
        <taxon>Eubacteriaceae</taxon>
        <taxon>Pseudoramibacter</taxon>
    </lineage>
</organism>
<dbReference type="AlphaFoldDB" id="E6MG49"/>
<dbReference type="STRING" id="887929.HMP0721_0982"/>
<evidence type="ECO:0000313" key="1">
    <source>
        <dbReference type="EMBL" id="EFV01589.1"/>
    </source>
</evidence>
<keyword evidence="2" id="KW-1185">Reference proteome</keyword>
<evidence type="ECO:0000313" key="2">
    <source>
        <dbReference type="Proteomes" id="UP000004754"/>
    </source>
</evidence>